<dbReference type="RefSeq" id="WP_054998648.1">
    <property type="nucleotide sequence ID" value="NZ_FNKU01000001.1"/>
</dbReference>
<accession>A0A0P9LTA9</accession>
<reference evidence="2 4" key="2">
    <citation type="submission" date="2018-08" db="EMBL/GenBank/DDBJ databases">
        <title>Recombination of ecologically and evolutionarily significant loci maintains genetic cohesion in the Pseudomonas syringae species complex.</title>
        <authorList>
            <person name="Dillon M."/>
            <person name="Thakur S."/>
            <person name="Almeida R.N.D."/>
            <person name="Weir B.S."/>
            <person name="Guttman D.S."/>
        </authorList>
    </citation>
    <scope>NUCLEOTIDE SEQUENCE [LARGE SCALE GENOMIC DNA]</scope>
    <source>
        <strain evidence="2 4">ICMP 2821</strain>
    </source>
</reference>
<protein>
    <submittedName>
        <fullName evidence="1">Uncharacterized protein</fullName>
    </submittedName>
</protein>
<sequence>MIYENVDPSLIDFLHNPMIALDQPIKKPRPVTWQTRLLYRVPALRRLISAEQVQGLIIEKLHAGLVRCRKELPHFIFEDGVSLNQHNMHRFTDSLREYFNISIALNSSDGDSDARKVFIYSFIQSYTWARLGYTCNRIAESLQLRAVHNLSILGNSRLWTTYYLSEQYVLIAQGLMTARLRRR</sequence>
<proteinExistence type="predicted"/>
<comment type="caution">
    <text evidence="1">The sequence shown here is derived from an EMBL/GenBank/DDBJ whole genome shotgun (WGS) entry which is preliminary data.</text>
</comment>
<reference evidence="1 3" key="1">
    <citation type="submission" date="2015-09" db="EMBL/GenBank/DDBJ databases">
        <title>Genome announcement of multiple Pseudomonas syringae strains.</title>
        <authorList>
            <person name="Thakur S."/>
            <person name="Wang P.W."/>
            <person name="Gong Y."/>
            <person name="Weir B.S."/>
            <person name="Guttman D.S."/>
        </authorList>
    </citation>
    <scope>NUCLEOTIDE SEQUENCE [LARGE SCALE GENOMIC DNA]</scope>
    <source>
        <strain evidence="1 3">ICMP2823</strain>
    </source>
</reference>
<dbReference type="EMBL" id="LJPX01000025">
    <property type="protein sequence ID" value="KPW81503.1"/>
    <property type="molecule type" value="Genomic_DNA"/>
</dbReference>
<dbReference type="EMBL" id="RBOW01000426">
    <property type="protein sequence ID" value="RMN31977.1"/>
    <property type="molecule type" value="Genomic_DNA"/>
</dbReference>
<organism evidence="1 3">
    <name type="scientific">Pseudomonas cannabina</name>
    <dbReference type="NCBI Taxonomy" id="86840"/>
    <lineage>
        <taxon>Bacteria</taxon>
        <taxon>Pseudomonadati</taxon>
        <taxon>Pseudomonadota</taxon>
        <taxon>Gammaproteobacteria</taxon>
        <taxon>Pseudomonadales</taxon>
        <taxon>Pseudomonadaceae</taxon>
        <taxon>Pseudomonas</taxon>
    </lineage>
</organism>
<name>A0A0P9LTA9_PSECA</name>
<dbReference type="AlphaFoldDB" id="A0A0P9LTA9"/>
<evidence type="ECO:0000313" key="4">
    <source>
        <dbReference type="Proteomes" id="UP000281372"/>
    </source>
</evidence>
<gene>
    <name evidence="1" type="ORF">ALO81_03421</name>
    <name evidence="2" type="ORF">ALQ64_02638</name>
</gene>
<evidence type="ECO:0000313" key="3">
    <source>
        <dbReference type="Proteomes" id="UP000050564"/>
    </source>
</evidence>
<dbReference type="Proteomes" id="UP000281372">
    <property type="component" value="Unassembled WGS sequence"/>
</dbReference>
<evidence type="ECO:0000313" key="2">
    <source>
        <dbReference type="EMBL" id="RMN31977.1"/>
    </source>
</evidence>
<evidence type="ECO:0000313" key="1">
    <source>
        <dbReference type="EMBL" id="KPW81503.1"/>
    </source>
</evidence>
<dbReference type="Proteomes" id="UP000050564">
    <property type="component" value="Unassembled WGS sequence"/>
</dbReference>
<dbReference type="PATRIC" id="fig|86840.3.peg.4857"/>